<keyword evidence="1 3" id="KW-0378">Hydrolase</keyword>
<comment type="caution">
    <text evidence="3">The sequence shown here is derived from an EMBL/GenBank/DDBJ whole genome shotgun (WGS) entry which is preliminary data.</text>
</comment>
<dbReference type="AlphaFoldDB" id="A0A844QHS1"/>
<dbReference type="RefSeq" id="WP_156713987.1">
    <property type="nucleotide sequence ID" value="NZ_WPHG01000004.1"/>
</dbReference>
<proteinExistence type="predicted"/>
<dbReference type="PANTHER" id="PTHR48081">
    <property type="entry name" value="AB HYDROLASE SUPERFAMILY PROTEIN C4A8.06C"/>
    <property type="match status" value="1"/>
</dbReference>
<evidence type="ECO:0000256" key="1">
    <source>
        <dbReference type="ARBA" id="ARBA00022801"/>
    </source>
</evidence>
<reference evidence="3 4" key="1">
    <citation type="submission" date="2019-12" db="EMBL/GenBank/DDBJ databases">
        <title>Nitratireductor arenosus sp. nov., Isolated from sea sand, Jeju island, South Korea.</title>
        <authorList>
            <person name="Kim W."/>
        </authorList>
    </citation>
    <scope>NUCLEOTIDE SEQUENCE [LARGE SCALE GENOMIC DNA]</scope>
    <source>
        <strain evidence="3 4">CAU 1489</strain>
    </source>
</reference>
<dbReference type="SUPFAM" id="SSF53474">
    <property type="entry name" value="alpha/beta-Hydrolases"/>
    <property type="match status" value="1"/>
</dbReference>
<keyword evidence="4" id="KW-1185">Reference proteome</keyword>
<gene>
    <name evidence="3" type="ORF">GN330_17375</name>
</gene>
<dbReference type="PANTHER" id="PTHR48081:SF33">
    <property type="entry name" value="KYNURENINE FORMAMIDASE"/>
    <property type="match status" value="1"/>
</dbReference>
<evidence type="ECO:0000313" key="4">
    <source>
        <dbReference type="Proteomes" id="UP000463224"/>
    </source>
</evidence>
<evidence type="ECO:0000259" key="2">
    <source>
        <dbReference type="Pfam" id="PF20434"/>
    </source>
</evidence>
<dbReference type="InterPro" id="IPR029058">
    <property type="entry name" value="AB_hydrolase_fold"/>
</dbReference>
<feature type="domain" description="BD-FAE-like" evidence="2">
    <location>
        <begin position="72"/>
        <end position="171"/>
    </location>
</feature>
<accession>A0A844QHS1</accession>
<dbReference type="Pfam" id="PF20434">
    <property type="entry name" value="BD-FAE"/>
    <property type="match status" value="1"/>
</dbReference>
<name>A0A844QHS1_9HYPH</name>
<dbReference type="InterPro" id="IPR049492">
    <property type="entry name" value="BD-FAE-like_dom"/>
</dbReference>
<dbReference type="Proteomes" id="UP000463224">
    <property type="component" value="Unassembled WGS sequence"/>
</dbReference>
<organism evidence="3 4">
    <name type="scientific">Nitratireductor arenosus</name>
    <dbReference type="NCBI Taxonomy" id="2682096"/>
    <lineage>
        <taxon>Bacteria</taxon>
        <taxon>Pseudomonadati</taxon>
        <taxon>Pseudomonadota</taxon>
        <taxon>Alphaproteobacteria</taxon>
        <taxon>Hyphomicrobiales</taxon>
        <taxon>Phyllobacteriaceae</taxon>
        <taxon>Nitratireductor</taxon>
    </lineage>
</organism>
<evidence type="ECO:0000313" key="3">
    <source>
        <dbReference type="EMBL" id="MVA99022.1"/>
    </source>
</evidence>
<dbReference type="GO" id="GO:0016787">
    <property type="term" value="F:hydrolase activity"/>
    <property type="evidence" value="ECO:0007669"/>
    <property type="project" value="UniProtKB-KW"/>
</dbReference>
<dbReference type="EMBL" id="WPHG01000004">
    <property type="protein sequence ID" value="MVA99022.1"/>
    <property type="molecule type" value="Genomic_DNA"/>
</dbReference>
<sequence length="302" mass="32416">MSGRAASLLDGLRAEGVLPRATLDEDYNARATVSPERFEREMRRYRALSEPARVMPGAALDVIYDTESGQALDIFGAAAPGQRLRPVFLFIHGGYWRALSKADSAFMAPMLDRHGVATAVLDYRLAPAASLAEIVREVRAAVAFLWRRGANYGIDPQRIFVGGSSAGGHLTGAVLADGWQEHLALPQDVVKGALPISGLFHLAPIAGSFVQEWIQLSPEDVVALSPAEHVPRTGCPLVVAFASGEPDGFGRQSRAFDALWRAAGFRSTVMMVPDRNHFDVVLDLADDDSALSLTLRGLIAGG</sequence>
<dbReference type="InterPro" id="IPR050300">
    <property type="entry name" value="GDXG_lipolytic_enzyme"/>
</dbReference>
<dbReference type="Gene3D" id="3.40.50.1820">
    <property type="entry name" value="alpha/beta hydrolase"/>
    <property type="match status" value="1"/>
</dbReference>
<protein>
    <submittedName>
        <fullName evidence="3">Alpha/beta hydrolase fold domain-containing protein</fullName>
    </submittedName>
</protein>